<sequence length="753" mass="84411">MPLWKPSSTKPPQNLNQTRQRPISYHQNGVMTSDIHLDNVECSFTPNQPAESLNKVTLTHVLHKPSKKSRIVRSISSVRRGGKCGTMSKLRTKDNKRTSVGDYGMEKTKNGQAVWSERRPQEKQRSPIGDATDSEKVSPLGSPSTAAFPQTPENHPDLFSVSSSSSGLSQLPLTPSHSSTSSIPSLLSLNSSDPPTPRSTSPADRAQTPIRQPPASPSPSRSTKHTSSSSSVSSSPSPSACPASPVVLSTYSPAALKMGTQQLIPKGLASDIRHSRSSGTQGQGLAGLLSVDHSKRSVKALSMVETGTYFSTRDTERGDDENEGPGTLKRGLRSTSYRKAVVSSMDMEDSLLIKPIQMLTLEKELYQNYKEKALHNDSDEDADAREIKPDDCIVVQYRPLRTTWSQLTVVKKSGLSEKLSQEERKRQEAIFELISSEHSYFHSLEILIRLFKDSAELRETMSKMQHHHLFSNISDVCEASKEFFKELEERHEKNIIISDISDIVCKHAQSNFDPFITYCSNEVYQQRTLQKLLSTNPTFKEVLTKIEAHPDCRNLPMISFLILPMQRITRLPLLMDTICQKTPKTSRQYEDCKTALQEISKVVRKCNEGARTMERTEMLCTINSQLDFKIKPFPLISSSRWMVKRGEVTSLVEGVFLKRTTRQHLYLLLFNDVLIITRKKRWGGEKNFLEISSGISDDRLLQCAGLDLLFGAACQDECEKLLEYRIVLWSRAVARHSPLHSICSNEESNIRGS</sequence>
<keyword evidence="1" id="KW-0344">Guanine-nucleotide releasing factor</keyword>
<dbReference type="GO" id="GO:0005085">
    <property type="term" value="F:guanyl-nucleotide exchange factor activity"/>
    <property type="evidence" value="ECO:0007669"/>
    <property type="project" value="UniProtKB-KW"/>
</dbReference>
<proteinExistence type="predicted"/>
<feature type="region of interest" description="Disordered" evidence="2">
    <location>
        <begin position="77"/>
        <end position="244"/>
    </location>
</feature>
<dbReference type="InterPro" id="IPR000219">
    <property type="entry name" value="DH_dom"/>
</dbReference>
<dbReference type="GeneTree" id="ENSGT01030000234571"/>
<reference evidence="4" key="2">
    <citation type="submission" date="2025-09" db="UniProtKB">
        <authorList>
            <consortium name="Ensembl"/>
        </authorList>
    </citation>
    <scope>IDENTIFICATION</scope>
</reference>
<dbReference type="Gene3D" id="2.30.29.30">
    <property type="entry name" value="Pleckstrin-homology domain (PH domain)/Phosphotyrosine-binding domain (PTB)"/>
    <property type="match status" value="1"/>
</dbReference>
<keyword evidence="5" id="KW-1185">Reference proteome</keyword>
<reference evidence="4" key="1">
    <citation type="submission" date="2025-08" db="UniProtKB">
        <authorList>
            <consortium name="Ensembl"/>
        </authorList>
    </citation>
    <scope>IDENTIFICATION</scope>
</reference>
<feature type="compositionally biased region" description="Polar residues" evidence="2">
    <location>
        <begin position="141"/>
        <end position="153"/>
    </location>
</feature>
<dbReference type="SMART" id="SM00325">
    <property type="entry name" value="RhoGEF"/>
    <property type="match status" value="1"/>
</dbReference>
<dbReference type="InterPro" id="IPR047271">
    <property type="entry name" value="Ephexin-like"/>
</dbReference>
<dbReference type="InterPro" id="IPR011993">
    <property type="entry name" value="PH-like_dom_sf"/>
</dbReference>
<dbReference type="SUPFAM" id="SSF48065">
    <property type="entry name" value="DBL homology domain (DH-domain)"/>
    <property type="match status" value="1"/>
</dbReference>
<dbReference type="Proteomes" id="UP000694383">
    <property type="component" value="Unplaced"/>
</dbReference>
<dbReference type="AlphaFoldDB" id="A0A8C7YN07"/>
<evidence type="ECO:0000259" key="3">
    <source>
        <dbReference type="PROSITE" id="PS50010"/>
    </source>
</evidence>
<feature type="region of interest" description="Disordered" evidence="2">
    <location>
        <begin position="1"/>
        <end position="20"/>
    </location>
</feature>
<evidence type="ECO:0000256" key="1">
    <source>
        <dbReference type="ARBA" id="ARBA00022658"/>
    </source>
</evidence>
<dbReference type="PANTHER" id="PTHR12845">
    <property type="entry name" value="GUANINE NUCLEOTIDE EXCHANGE FACTOR"/>
    <property type="match status" value="1"/>
</dbReference>
<feature type="compositionally biased region" description="Basic and acidic residues" evidence="2">
    <location>
        <begin position="91"/>
        <end position="109"/>
    </location>
</feature>
<protein>
    <submittedName>
        <fullName evidence="4">Rho guanine nucleotide exchange factor 26</fullName>
    </submittedName>
</protein>
<accession>A0A8C7YN07</accession>
<feature type="domain" description="DH" evidence="3">
    <location>
        <begin position="425"/>
        <end position="609"/>
    </location>
</feature>
<name>A0A8C7YN07_9TELE</name>
<feature type="compositionally biased region" description="Low complexity" evidence="2">
    <location>
        <begin position="157"/>
        <end position="205"/>
    </location>
</feature>
<evidence type="ECO:0000313" key="4">
    <source>
        <dbReference type="Ensembl" id="ENSOSIP00000031240.1"/>
    </source>
</evidence>
<evidence type="ECO:0000256" key="2">
    <source>
        <dbReference type="SAM" id="MobiDB-lite"/>
    </source>
</evidence>
<organism evidence="4 5">
    <name type="scientific">Oryzias sinensis</name>
    <name type="common">Chinese medaka</name>
    <dbReference type="NCBI Taxonomy" id="183150"/>
    <lineage>
        <taxon>Eukaryota</taxon>
        <taxon>Metazoa</taxon>
        <taxon>Chordata</taxon>
        <taxon>Craniata</taxon>
        <taxon>Vertebrata</taxon>
        <taxon>Euteleostomi</taxon>
        <taxon>Actinopterygii</taxon>
        <taxon>Neopterygii</taxon>
        <taxon>Teleostei</taxon>
        <taxon>Neoteleostei</taxon>
        <taxon>Acanthomorphata</taxon>
        <taxon>Ovalentaria</taxon>
        <taxon>Atherinomorphae</taxon>
        <taxon>Beloniformes</taxon>
        <taxon>Adrianichthyidae</taxon>
        <taxon>Oryziinae</taxon>
        <taxon>Oryzias</taxon>
    </lineage>
</organism>
<dbReference type="Gene3D" id="1.20.900.10">
    <property type="entry name" value="Dbl homology (DH) domain"/>
    <property type="match status" value="1"/>
</dbReference>
<dbReference type="FunFam" id="1.20.900.10:FF:000007">
    <property type="entry name" value="rho guanine nucleotide exchange factor 19"/>
    <property type="match status" value="1"/>
</dbReference>
<feature type="compositionally biased region" description="Basic and acidic residues" evidence="2">
    <location>
        <begin position="116"/>
        <end position="125"/>
    </location>
</feature>
<dbReference type="Ensembl" id="ENSOSIT00000032927.1">
    <property type="protein sequence ID" value="ENSOSIP00000031240.1"/>
    <property type="gene ID" value="ENSOSIG00000016020.1"/>
</dbReference>
<dbReference type="PROSITE" id="PS50010">
    <property type="entry name" value="DH_2"/>
    <property type="match status" value="1"/>
</dbReference>
<evidence type="ECO:0000313" key="5">
    <source>
        <dbReference type="Proteomes" id="UP000694383"/>
    </source>
</evidence>
<dbReference type="InterPro" id="IPR035899">
    <property type="entry name" value="DBL_dom_sf"/>
</dbReference>
<dbReference type="Pfam" id="PF00621">
    <property type="entry name" value="RhoGEF"/>
    <property type="match status" value="1"/>
</dbReference>
<dbReference type="PANTHER" id="PTHR12845:SF4">
    <property type="entry name" value="RHO GUANINE NUCLEOTIDE EXCHANGE FACTOR 26"/>
    <property type="match status" value="1"/>
</dbReference>
<dbReference type="CDD" id="cd00160">
    <property type="entry name" value="RhoGEF"/>
    <property type="match status" value="1"/>
</dbReference>
<feature type="compositionally biased region" description="Low complexity" evidence="2">
    <location>
        <begin position="218"/>
        <end position="244"/>
    </location>
</feature>
<dbReference type="SUPFAM" id="SSF50729">
    <property type="entry name" value="PH domain-like"/>
    <property type="match status" value="1"/>
</dbReference>